<proteinExistence type="inferred from homology"/>
<evidence type="ECO:0000313" key="5">
    <source>
        <dbReference type="EMBL" id="CAD8671487.1"/>
    </source>
</evidence>
<comment type="similarity">
    <text evidence="2">Belongs to the glycosyltransferase 47 family.</text>
</comment>
<feature type="domain" description="Exostosin GT47" evidence="4">
    <location>
        <begin position="23"/>
        <end position="76"/>
    </location>
</feature>
<dbReference type="PANTHER" id="PTHR11062:SF281">
    <property type="entry name" value="EXOSTOSIN-LIKE 2"/>
    <property type="match status" value="1"/>
</dbReference>
<dbReference type="InterPro" id="IPR004263">
    <property type="entry name" value="Exostosin"/>
</dbReference>
<dbReference type="GO" id="GO:0016757">
    <property type="term" value="F:glycosyltransferase activity"/>
    <property type="evidence" value="ECO:0007669"/>
    <property type="project" value="InterPro"/>
</dbReference>
<comment type="subcellular location">
    <subcellularLocation>
        <location evidence="1">Golgi apparatus membrane</location>
        <topology evidence="1">Single-pass type II membrane protein</topology>
    </subcellularLocation>
</comment>
<sequence>MTGVDTAGGGGGLGAPPPSTVYRMADFCPCPRGDSLSDSRFYDAMRAGCIPVMFDRVRMNAFEGALNYSRLVVTADDVATEADMADLLRQLAAMPLHEKAERRRRLLEVSAYFHYDESADVSAFTAALDELGSRVEMLNEYRANYGMRDKFSSLKATGTGSLLGR</sequence>
<accession>A0A7S0RA35</accession>
<keyword evidence="3" id="KW-0333">Golgi apparatus</keyword>
<evidence type="ECO:0000259" key="4">
    <source>
        <dbReference type="Pfam" id="PF03016"/>
    </source>
</evidence>
<dbReference type="GO" id="GO:0000139">
    <property type="term" value="C:Golgi membrane"/>
    <property type="evidence" value="ECO:0007669"/>
    <property type="project" value="UniProtKB-SubCell"/>
</dbReference>
<protein>
    <recommendedName>
        <fullName evidence="4">Exostosin GT47 domain-containing protein</fullName>
    </recommendedName>
</protein>
<dbReference type="AlphaFoldDB" id="A0A7S0RA35"/>
<reference evidence="5" key="1">
    <citation type="submission" date="2021-01" db="EMBL/GenBank/DDBJ databases">
        <authorList>
            <person name="Corre E."/>
            <person name="Pelletier E."/>
            <person name="Niang G."/>
            <person name="Scheremetjew M."/>
            <person name="Finn R."/>
            <person name="Kale V."/>
            <person name="Holt S."/>
            <person name="Cochrane G."/>
            <person name="Meng A."/>
            <person name="Brown T."/>
            <person name="Cohen L."/>
        </authorList>
    </citation>
    <scope>NUCLEOTIDE SEQUENCE</scope>
    <source>
        <strain evidence="5">CCMP722</strain>
    </source>
</reference>
<evidence type="ECO:0000256" key="1">
    <source>
        <dbReference type="ARBA" id="ARBA00004323"/>
    </source>
</evidence>
<name>A0A7S0RA35_9CHLO</name>
<dbReference type="InterPro" id="IPR040911">
    <property type="entry name" value="Exostosin_GT47"/>
</dbReference>
<gene>
    <name evidence="5" type="ORF">POBO1169_LOCUS10903</name>
</gene>
<organism evidence="5">
    <name type="scientific">Pyramimonas obovata</name>
    <dbReference type="NCBI Taxonomy" id="1411642"/>
    <lineage>
        <taxon>Eukaryota</taxon>
        <taxon>Viridiplantae</taxon>
        <taxon>Chlorophyta</taxon>
        <taxon>Pyramimonadophyceae</taxon>
        <taxon>Pyramimonadales</taxon>
        <taxon>Pyramimonadaceae</taxon>
        <taxon>Pyramimonas</taxon>
        <taxon>Pyramimonas incertae sedis</taxon>
    </lineage>
</organism>
<dbReference type="PANTHER" id="PTHR11062">
    <property type="entry name" value="EXOSTOSIN HEPARAN SULFATE GLYCOSYLTRANSFERASE -RELATED"/>
    <property type="match status" value="1"/>
</dbReference>
<evidence type="ECO:0000256" key="3">
    <source>
        <dbReference type="ARBA" id="ARBA00023034"/>
    </source>
</evidence>
<evidence type="ECO:0000256" key="2">
    <source>
        <dbReference type="ARBA" id="ARBA00010271"/>
    </source>
</evidence>
<dbReference type="EMBL" id="HBFA01021395">
    <property type="protein sequence ID" value="CAD8671487.1"/>
    <property type="molecule type" value="Transcribed_RNA"/>
</dbReference>
<dbReference type="Pfam" id="PF03016">
    <property type="entry name" value="Exostosin_GT47"/>
    <property type="match status" value="1"/>
</dbReference>